<evidence type="ECO:0000313" key="1">
    <source>
        <dbReference type="EMBL" id="KEK19079.1"/>
    </source>
</evidence>
<dbReference type="Proteomes" id="UP000027822">
    <property type="component" value="Unassembled WGS sequence"/>
</dbReference>
<reference evidence="1 2" key="1">
    <citation type="submission" date="2014-06" db="EMBL/GenBank/DDBJ databases">
        <title>Draft genome sequence of Bacillus manliponensis JCM 15802 (MCCC 1A00708).</title>
        <authorList>
            <person name="Lai Q."/>
            <person name="Liu Y."/>
            <person name="Shao Z."/>
        </authorList>
    </citation>
    <scope>NUCLEOTIDE SEQUENCE [LARGE SCALE GENOMIC DNA]</scope>
    <source>
        <strain evidence="1 2">JCM 15802</strain>
    </source>
</reference>
<protein>
    <submittedName>
        <fullName evidence="1">Uncharacterized protein</fullName>
    </submittedName>
</protein>
<dbReference type="STRING" id="574376.BAMA_24000"/>
<keyword evidence="2" id="KW-1185">Reference proteome</keyword>
<name>A0A073JVP2_9BACI</name>
<organism evidence="1 2">
    <name type="scientific">Bacillus manliponensis</name>
    <dbReference type="NCBI Taxonomy" id="574376"/>
    <lineage>
        <taxon>Bacteria</taxon>
        <taxon>Bacillati</taxon>
        <taxon>Bacillota</taxon>
        <taxon>Bacilli</taxon>
        <taxon>Bacillales</taxon>
        <taxon>Bacillaceae</taxon>
        <taxon>Bacillus</taxon>
        <taxon>Bacillus cereus group</taxon>
    </lineage>
</organism>
<gene>
    <name evidence="1" type="ORF">BAMA_24000</name>
</gene>
<sequence length="197" mass="23313">MDIREVLKVSIQNVREVVNNSILLLRDVDNMLSKEGLTPLLGNTLGTESSKNIGQSMDHYSTFFPQFMCRVYVDNNELQQNRVERVVIVNVQFYHSNCPNLYPTVIAGIFKLPHTFTEQAIKKEVNYWWLKYVAFEYCSYEELQFDGTYITKKPWVEDDDETEVVFWCHELHTFEKQEDVSEKIINQLMCIYPQINY</sequence>
<dbReference type="AlphaFoldDB" id="A0A073JVP2"/>
<proteinExistence type="predicted"/>
<dbReference type="eggNOG" id="ENOG502ZQHH">
    <property type="taxonomic scope" value="Bacteria"/>
</dbReference>
<dbReference type="EMBL" id="JOTN01000009">
    <property type="protein sequence ID" value="KEK19079.1"/>
    <property type="molecule type" value="Genomic_DNA"/>
</dbReference>
<accession>A0A073JVP2</accession>
<dbReference type="RefSeq" id="WP_034639319.1">
    <property type="nucleotide sequence ID" value="NZ_CBCSJC010000008.1"/>
</dbReference>
<evidence type="ECO:0000313" key="2">
    <source>
        <dbReference type="Proteomes" id="UP000027822"/>
    </source>
</evidence>
<comment type="caution">
    <text evidence="1">The sequence shown here is derived from an EMBL/GenBank/DDBJ whole genome shotgun (WGS) entry which is preliminary data.</text>
</comment>
<dbReference type="OrthoDB" id="2864657at2"/>